<evidence type="ECO:0000256" key="9">
    <source>
        <dbReference type="ARBA" id="ARBA00023014"/>
    </source>
</evidence>
<dbReference type="SMART" id="SM00926">
    <property type="entry name" value="Molybdop_Fe4S4"/>
    <property type="match status" value="1"/>
</dbReference>
<sequence>MDRAVTNRRKITEVKSVCCYCGTGCGVVIETDGVHLLNVRGDPDHPVNRGQLCIKGQTLAAAHVRTGRATRPLIRPKRGAAFQPTDWDTALRLNAERFAQIIATHGPDAVAFYVSGQLLTEDYYLFNKLARGLVGTNNIDSNSRLCMSSAVTAYKTTLGSDTVPCCYEDIDLADLYLLAGSNAAITHPILFRRIEVAKNRHPERQILVIDPRRSETAAYADLHLAIQPGTDTFLFAAMLHVLVWERLIDEAFIATHTEGFEALRRELAELTPGAVSPICGLSPETIVDAARRFGNAQAPLSFWCQGLNQSIHGTSNGVALIHLHLATGKIGRPGMGPFSLTGQPNAMGGRETGTMATLLPGHRDPNSEKDRSELAHLWGIPSLPERPGKTAVEIFDALAEGTIKAIWIACTNPAHSFPHLERATEALRRAEWVVLQDAWQDTETAPFADLLLPAATWGEKEGTMTNSERRISRVRAAVPPPGEAKPDWWIVQAFARHLGKALGISERAERLFFFPTEEAIFLDYARTTAGTDIAIETLTYATLDQLGPQQWPFTSGQSQARPFSDHRFSYPDGKARFQTLDRSRLPEPIDARHPFLLITGRLRDQWHGMSRTGRIPQLFRHDPEPVVRMNRTDLERRGWREGDLLRLRSRRGELILPVATADEVRSGHLFLAMHWGRRSLAGEGSNALTLAATDPLSRQPHLKHAAVRVEKCHLPWRTVILRRSDHPDDPIEPLLQWQAALCPLVAEFPYAALTLDEGRWPILRVTLAHSTPPEDELLERLASLLALSGPELLQYEDRSNHILKRARIAERQLTGILLSGETAAAHWLCEAIKNGTQTDTFHRWLFAPLAEPPLADLTSSRIVCNCRMVSETAIRSAVAAGADLERLQAELGCGTVCGSCLPEIRKITLEARVVQ</sequence>
<keyword evidence="10" id="KW-0534">Nitrate assimilation</keyword>
<dbReference type="Gene3D" id="3.40.50.740">
    <property type="match status" value="1"/>
</dbReference>
<dbReference type="SUPFAM" id="SSF50692">
    <property type="entry name" value="ADC-like"/>
    <property type="match status" value="1"/>
</dbReference>
<evidence type="ECO:0000256" key="10">
    <source>
        <dbReference type="ARBA" id="ARBA00023063"/>
    </source>
</evidence>
<dbReference type="Pfam" id="PF01568">
    <property type="entry name" value="Molydop_binding"/>
    <property type="match status" value="1"/>
</dbReference>
<dbReference type="Pfam" id="PF00384">
    <property type="entry name" value="Molybdopterin"/>
    <property type="match status" value="1"/>
</dbReference>
<evidence type="ECO:0000313" key="12">
    <source>
        <dbReference type="EMBL" id="BBD77016.1"/>
    </source>
</evidence>
<dbReference type="GO" id="GO:0042128">
    <property type="term" value="P:nitrate assimilation"/>
    <property type="evidence" value="ECO:0007669"/>
    <property type="project" value="UniProtKB-KW"/>
</dbReference>
<dbReference type="RefSeq" id="WP_119334798.1">
    <property type="nucleotide sequence ID" value="NZ_AP018558.1"/>
</dbReference>
<keyword evidence="8" id="KW-0408">Iron</keyword>
<keyword evidence="6" id="KW-0479">Metal-binding</keyword>
<dbReference type="EMBL" id="AP018558">
    <property type="protein sequence ID" value="BBD77016.1"/>
    <property type="molecule type" value="Genomic_DNA"/>
</dbReference>
<evidence type="ECO:0000256" key="8">
    <source>
        <dbReference type="ARBA" id="ARBA00023004"/>
    </source>
</evidence>
<dbReference type="Gene3D" id="2.40.40.20">
    <property type="match status" value="1"/>
</dbReference>
<dbReference type="Pfam" id="PF04324">
    <property type="entry name" value="Fer2_BFD"/>
    <property type="match status" value="1"/>
</dbReference>
<keyword evidence="9" id="KW-0411">Iron-sulfur</keyword>
<dbReference type="CDD" id="cd02754">
    <property type="entry name" value="MopB_Nitrate-R-NapA-like"/>
    <property type="match status" value="1"/>
</dbReference>
<evidence type="ECO:0000256" key="4">
    <source>
        <dbReference type="ARBA" id="ARBA00022485"/>
    </source>
</evidence>
<accession>A0A2Z6DX08</accession>
<evidence type="ECO:0000256" key="7">
    <source>
        <dbReference type="ARBA" id="ARBA00023002"/>
    </source>
</evidence>
<gene>
    <name evidence="12" type="ORF">HPTL_0748</name>
</gene>
<comment type="similarity">
    <text evidence="3">Belongs to the prokaryotic molybdopterin-containing oxidoreductase family. NasA/NapA/NarB subfamily.</text>
</comment>
<dbReference type="InterPro" id="IPR006963">
    <property type="entry name" value="Mopterin_OxRdtase_4Fe-4S_dom"/>
</dbReference>
<dbReference type="InterPro" id="IPR009010">
    <property type="entry name" value="Asp_de-COase-like_dom_sf"/>
</dbReference>
<protein>
    <submittedName>
        <fullName evidence="12">Nitrate reductase</fullName>
    </submittedName>
</protein>
<dbReference type="GO" id="GO:0051539">
    <property type="term" value="F:4 iron, 4 sulfur cluster binding"/>
    <property type="evidence" value="ECO:0007669"/>
    <property type="project" value="UniProtKB-KW"/>
</dbReference>
<dbReference type="Gene3D" id="3.40.228.10">
    <property type="entry name" value="Dimethylsulfoxide Reductase, domain 2"/>
    <property type="match status" value="1"/>
</dbReference>
<dbReference type="GO" id="GO:0016491">
    <property type="term" value="F:oxidoreductase activity"/>
    <property type="evidence" value="ECO:0007669"/>
    <property type="project" value="UniProtKB-KW"/>
</dbReference>
<dbReference type="PROSITE" id="PS00490">
    <property type="entry name" value="MOLYBDOPTERIN_PROK_2"/>
    <property type="match status" value="1"/>
</dbReference>
<dbReference type="SUPFAM" id="SSF53706">
    <property type="entry name" value="Formate dehydrogenase/DMSO reductase, domains 1-3"/>
    <property type="match status" value="1"/>
</dbReference>
<dbReference type="InterPro" id="IPR006657">
    <property type="entry name" value="MoPterin_dinucl-bd_dom"/>
</dbReference>
<keyword evidence="13" id="KW-1185">Reference proteome</keyword>
<dbReference type="GO" id="GO:0046872">
    <property type="term" value="F:metal ion binding"/>
    <property type="evidence" value="ECO:0007669"/>
    <property type="project" value="UniProtKB-KW"/>
</dbReference>
<dbReference type="InterPro" id="IPR007419">
    <property type="entry name" value="BFD-like_2Fe2S-bd_dom"/>
</dbReference>
<dbReference type="PANTHER" id="PTHR43105">
    <property type="entry name" value="RESPIRATORY NITRATE REDUCTASE"/>
    <property type="match status" value="1"/>
</dbReference>
<dbReference type="Gene3D" id="2.20.25.90">
    <property type="entry name" value="ADC-like domains"/>
    <property type="match status" value="1"/>
</dbReference>
<dbReference type="GO" id="GO:0016020">
    <property type="term" value="C:membrane"/>
    <property type="evidence" value="ECO:0007669"/>
    <property type="project" value="TreeGrafter"/>
</dbReference>
<keyword evidence="7" id="KW-0560">Oxidoreductase</keyword>
<dbReference type="PROSITE" id="PS51669">
    <property type="entry name" value="4FE4S_MOW_BIS_MGD"/>
    <property type="match status" value="1"/>
</dbReference>
<name>A0A2Z6DX08_HYDTE</name>
<evidence type="ECO:0000256" key="5">
    <source>
        <dbReference type="ARBA" id="ARBA00022505"/>
    </source>
</evidence>
<dbReference type="GO" id="GO:0043546">
    <property type="term" value="F:molybdopterin cofactor binding"/>
    <property type="evidence" value="ECO:0007669"/>
    <property type="project" value="InterPro"/>
</dbReference>
<organism evidence="12 13">
    <name type="scientific">Hydrogenophilus thermoluteolus</name>
    <name type="common">Pseudomonas hydrogenothermophila</name>
    <dbReference type="NCBI Taxonomy" id="297"/>
    <lineage>
        <taxon>Bacteria</taxon>
        <taxon>Pseudomonadati</taxon>
        <taxon>Pseudomonadota</taxon>
        <taxon>Hydrogenophilia</taxon>
        <taxon>Hydrogenophilales</taxon>
        <taxon>Hydrogenophilaceae</taxon>
        <taxon>Hydrogenophilus</taxon>
    </lineage>
</organism>
<reference evidence="12 13" key="1">
    <citation type="submission" date="2018-04" db="EMBL/GenBank/DDBJ databases">
        <title>Complete genome sequence of Hydrogenophilus thermoluteolus TH-1.</title>
        <authorList>
            <person name="Arai H."/>
        </authorList>
    </citation>
    <scope>NUCLEOTIDE SEQUENCE [LARGE SCALE GENOMIC DNA]</scope>
    <source>
        <strain evidence="12 13">TH-1</strain>
    </source>
</reference>
<comment type="cofactor">
    <cofactor evidence="1">
        <name>Mo-bis(molybdopterin guanine dinucleotide)</name>
        <dbReference type="ChEBI" id="CHEBI:60539"/>
    </cofactor>
</comment>
<dbReference type="Proteomes" id="UP000262004">
    <property type="component" value="Chromosome"/>
</dbReference>
<evidence type="ECO:0000256" key="1">
    <source>
        <dbReference type="ARBA" id="ARBA00001942"/>
    </source>
</evidence>
<dbReference type="InterPro" id="IPR006656">
    <property type="entry name" value="Mopterin_OxRdtase"/>
</dbReference>
<evidence type="ECO:0000256" key="6">
    <source>
        <dbReference type="ARBA" id="ARBA00022723"/>
    </source>
</evidence>
<dbReference type="OrthoDB" id="9803192at2"/>
<dbReference type="InterPro" id="IPR041854">
    <property type="entry name" value="BFD-like_2Fe2S-bd_dom_sf"/>
</dbReference>
<dbReference type="GO" id="GO:1990204">
    <property type="term" value="C:oxidoreductase complex"/>
    <property type="evidence" value="ECO:0007669"/>
    <property type="project" value="UniProtKB-ARBA"/>
</dbReference>
<evidence type="ECO:0000259" key="11">
    <source>
        <dbReference type="PROSITE" id="PS51669"/>
    </source>
</evidence>
<feature type="domain" description="4Fe-4S Mo/W bis-MGD-type" evidence="11">
    <location>
        <begin position="11"/>
        <end position="67"/>
    </location>
</feature>
<dbReference type="KEGG" id="htl:HPTL_0748"/>
<keyword evidence="4" id="KW-0004">4Fe-4S</keyword>
<keyword evidence="5" id="KW-0500">Molybdenum</keyword>
<dbReference type="Gene3D" id="1.10.10.1100">
    <property type="entry name" value="BFD-like [2Fe-2S]-binding domain"/>
    <property type="match status" value="1"/>
</dbReference>
<evidence type="ECO:0000313" key="13">
    <source>
        <dbReference type="Proteomes" id="UP000262004"/>
    </source>
</evidence>
<evidence type="ECO:0000256" key="3">
    <source>
        <dbReference type="ARBA" id="ARBA00008747"/>
    </source>
</evidence>
<dbReference type="InterPro" id="IPR006655">
    <property type="entry name" value="Mopterin_OxRdtase_prok_CS"/>
</dbReference>
<dbReference type="InterPro" id="IPR050123">
    <property type="entry name" value="Prok_molybdopt-oxidoreductase"/>
</dbReference>
<proteinExistence type="inferred from homology"/>
<dbReference type="AlphaFoldDB" id="A0A2Z6DX08"/>
<dbReference type="CDD" id="cd02791">
    <property type="entry name" value="MopB_CT_Nitrate-R-NapA-like"/>
    <property type="match status" value="1"/>
</dbReference>
<dbReference type="Pfam" id="PF04879">
    <property type="entry name" value="Molybdop_Fe4S4"/>
    <property type="match status" value="1"/>
</dbReference>
<dbReference type="GO" id="GO:0045333">
    <property type="term" value="P:cellular respiration"/>
    <property type="evidence" value="ECO:0007669"/>
    <property type="project" value="UniProtKB-ARBA"/>
</dbReference>
<comment type="cofactor">
    <cofactor evidence="2">
        <name>[4Fe-4S] cluster</name>
        <dbReference type="ChEBI" id="CHEBI:49883"/>
    </cofactor>
</comment>
<dbReference type="InterPro" id="IPR041957">
    <property type="entry name" value="CT_Nitrate-R-NapA-like"/>
</dbReference>
<dbReference type="PANTHER" id="PTHR43105:SF9">
    <property type="entry name" value="NADPH-FE(3+) OXIDOREDUCTASE SUBUNIT ALPHA"/>
    <property type="match status" value="1"/>
</dbReference>
<evidence type="ECO:0000256" key="2">
    <source>
        <dbReference type="ARBA" id="ARBA00001966"/>
    </source>
</evidence>